<dbReference type="GeneID" id="106816320"/>
<proteinExistence type="predicted"/>
<name>A0ABM1EW15_PRICU</name>
<dbReference type="RefSeq" id="XP_014676386.1">
    <property type="nucleotide sequence ID" value="XM_014820900.1"/>
</dbReference>
<evidence type="ECO:0000256" key="1">
    <source>
        <dbReference type="SAM" id="MobiDB-lite"/>
    </source>
</evidence>
<dbReference type="PANTHER" id="PTHR37984">
    <property type="entry name" value="PROTEIN CBG26694"/>
    <property type="match status" value="1"/>
</dbReference>
<organism evidence="2 3">
    <name type="scientific">Priapulus caudatus</name>
    <name type="common">Priapulid worm</name>
    <dbReference type="NCBI Taxonomy" id="37621"/>
    <lineage>
        <taxon>Eukaryota</taxon>
        <taxon>Metazoa</taxon>
        <taxon>Ecdysozoa</taxon>
        <taxon>Scalidophora</taxon>
        <taxon>Priapulida</taxon>
        <taxon>Priapulimorpha</taxon>
        <taxon>Priapulimorphida</taxon>
        <taxon>Priapulidae</taxon>
        <taxon>Priapulus</taxon>
    </lineage>
</organism>
<sequence>MVARVTLHNMRQDRDEPIRSFGARLRGQAGVCKFIMTCPGCSDDVNYTEAVLRDVLTRGLEDTEIQLDLLGDKNQEMTLEEVFQFVEAKESGKRSASRLIDPHTNGAEAVSSSYKRGINDSLKDRSRYDNTNIDKSELCSYCGKKGHGVRNLAKVRQKECPAYGHTCQRCDKNHHFDSMCRGRNKAKYKTMAKSFDEHEGAVFDHLCSITTPARRNGGNITLDHHLYNQLSDTWIRRKSKPQPFVNLTVGAHPEDYKRLGLTLTSTPRSVVIPSMADTGCQSCLASLKVVNRLGLGKADLIPVTLRMNAANNKGINILGAAILRFSGKDTSGNTLETRQVTYITDNSDKLFISREACIRLGMIRDTFPTVGETSNDQAAHSGSDDHLARDENDSGLATECECPRRQLPPPPPSSLPFPATEDNREELRQYLLDRYKSSTFNTCEHQPLPMMEGPPLHLMVDPDAEPVAVHSPVPVPINWQDDVKAGLDRHRRLGVLFHNWTK</sequence>
<protein>
    <submittedName>
        <fullName evidence="3">Uncharacterized protein LOC106816320</fullName>
    </submittedName>
</protein>
<feature type="compositionally biased region" description="Polar residues" evidence="1">
    <location>
        <begin position="371"/>
        <end position="380"/>
    </location>
</feature>
<reference evidence="3" key="1">
    <citation type="submission" date="2025-08" db="UniProtKB">
        <authorList>
            <consortium name="RefSeq"/>
        </authorList>
    </citation>
    <scope>IDENTIFICATION</scope>
</reference>
<feature type="compositionally biased region" description="Basic and acidic residues" evidence="1">
    <location>
        <begin position="382"/>
        <end position="392"/>
    </location>
</feature>
<dbReference type="PANTHER" id="PTHR37984:SF9">
    <property type="entry name" value="INTEGRASE CATALYTIC DOMAIN-CONTAINING PROTEIN"/>
    <property type="match status" value="1"/>
</dbReference>
<dbReference type="InterPro" id="IPR050951">
    <property type="entry name" value="Retrovirus_Pol_polyprotein"/>
</dbReference>
<dbReference type="Proteomes" id="UP000695022">
    <property type="component" value="Unplaced"/>
</dbReference>
<keyword evidence="2" id="KW-1185">Reference proteome</keyword>
<evidence type="ECO:0000313" key="3">
    <source>
        <dbReference type="RefSeq" id="XP_014676386.1"/>
    </source>
</evidence>
<feature type="region of interest" description="Disordered" evidence="1">
    <location>
        <begin position="371"/>
        <end position="395"/>
    </location>
</feature>
<accession>A0ABM1EW15</accession>
<gene>
    <name evidence="3" type="primary">LOC106816320</name>
</gene>
<evidence type="ECO:0000313" key="2">
    <source>
        <dbReference type="Proteomes" id="UP000695022"/>
    </source>
</evidence>